<evidence type="ECO:0000256" key="1">
    <source>
        <dbReference type="SAM" id="Phobius"/>
    </source>
</evidence>
<protein>
    <recommendedName>
        <fullName evidence="4">PE-PGRS family protein</fullName>
    </recommendedName>
</protein>
<comment type="caution">
    <text evidence="2">The sequence shown here is derived from an EMBL/GenBank/DDBJ whole genome shotgun (WGS) entry which is preliminary data.</text>
</comment>
<keyword evidence="3" id="KW-1185">Reference proteome</keyword>
<proteinExistence type="predicted"/>
<evidence type="ECO:0008006" key="4">
    <source>
        <dbReference type="Google" id="ProtNLM"/>
    </source>
</evidence>
<feature type="transmembrane region" description="Helical" evidence="1">
    <location>
        <begin position="36"/>
        <end position="55"/>
    </location>
</feature>
<dbReference type="EMBL" id="BAAANQ010000007">
    <property type="protein sequence ID" value="GAA2057579.1"/>
    <property type="molecule type" value="Genomic_DNA"/>
</dbReference>
<dbReference type="Proteomes" id="UP001403094">
    <property type="component" value="Unassembled WGS sequence"/>
</dbReference>
<keyword evidence="1" id="KW-0812">Transmembrane</keyword>
<organism evidence="2 3">
    <name type="scientific">Streptomyces cheonanensis</name>
    <dbReference type="NCBI Taxonomy" id="312720"/>
    <lineage>
        <taxon>Bacteria</taxon>
        <taxon>Bacillati</taxon>
        <taxon>Actinomycetota</taxon>
        <taxon>Actinomycetes</taxon>
        <taxon>Kitasatosporales</taxon>
        <taxon>Streptomycetaceae</taxon>
        <taxon>Streptomyces</taxon>
    </lineage>
</organism>
<evidence type="ECO:0000313" key="3">
    <source>
        <dbReference type="Proteomes" id="UP001403094"/>
    </source>
</evidence>
<keyword evidence="1" id="KW-1133">Transmembrane helix</keyword>
<accession>A0ABN2VAR2</accession>
<name>A0ABN2VAR2_9ACTN</name>
<keyword evidence="1" id="KW-0472">Membrane</keyword>
<sequence length="262" mass="26406">MRLDGAVRGIRAAVFAGVCVVLALVGHVHASGAPVPPPVAMAAFAAVALGAWLCAGTDRRPVTVTLAALGTQAGLHLAFSAGQRAGTPPDGASGASGTSAVQDLARALLCGDGPWTPLSPDRAAELITAAGLTVPGHDHAGPAHHAAQAGAHLAHGAGEHHSAGMLLAHLGAALLSGLWLACGERATCAVLGLLGLWLVAPLWLARLWSAPVPQQPGPACVPSADVPVLRARLLLHTMISRGPPRRRAVVRRQRGSATRTAS</sequence>
<gene>
    <name evidence="2" type="ORF">GCM10009757_36520</name>
</gene>
<reference evidence="2 3" key="1">
    <citation type="journal article" date="2019" name="Int. J. Syst. Evol. Microbiol.">
        <title>The Global Catalogue of Microorganisms (GCM) 10K type strain sequencing project: providing services to taxonomists for standard genome sequencing and annotation.</title>
        <authorList>
            <consortium name="The Broad Institute Genomics Platform"/>
            <consortium name="The Broad Institute Genome Sequencing Center for Infectious Disease"/>
            <person name="Wu L."/>
            <person name="Ma J."/>
        </authorList>
    </citation>
    <scope>NUCLEOTIDE SEQUENCE [LARGE SCALE GENOMIC DNA]</scope>
    <source>
        <strain evidence="2 3">JCM 14549</strain>
    </source>
</reference>
<feature type="transmembrane region" description="Helical" evidence="1">
    <location>
        <begin position="12"/>
        <end position="30"/>
    </location>
</feature>
<dbReference type="RefSeq" id="WP_158687218.1">
    <property type="nucleotide sequence ID" value="NZ_BAAANQ010000007.1"/>
</dbReference>
<evidence type="ECO:0000313" key="2">
    <source>
        <dbReference type="EMBL" id="GAA2057579.1"/>
    </source>
</evidence>